<evidence type="ECO:0000313" key="1">
    <source>
        <dbReference type="EMBL" id="KPI34368.1"/>
    </source>
</evidence>
<dbReference type="EMBL" id="LFJN01000063">
    <property type="protein sequence ID" value="KPI34368.1"/>
    <property type="molecule type" value="Genomic_DNA"/>
</dbReference>
<sequence length="284" mass="33217">MDGFYDKNRWCVVCHRPNHDGLPRCEASPPPIVFDIGHEAHLAASPDSIRLAPPLDIDFDRPPSIKTLYDSLCRLASHLSTYEEHIKHRDDLMVQQYNMVVEWETNPGDSSELLLPQDRARTDKYARILNLKGWVETIYKDVVYDPMCRHIRSLPVLATENPNVSKEYVSRVLIAGYDPPKPKNVVQRCHELLNYDFRMAEINQPLMDKVEALCNDNPRMDEAQELYNDNVARIFGLLEKFRLMENDESWDSFERFEWPDLRYLTTWMRYPDGDQLRGLQNGGF</sequence>
<organism evidence="1 2">
    <name type="scientific">Cyphellophora attinorum</name>
    <dbReference type="NCBI Taxonomy" id="1664694"/>
    <lineage>
        <taxon>Eukaryota</taxon>
        <taxon>Fungi</taxon>
        <taxon>Dikarya</taxon>
        <taxon>Ascomycota</taxon>
        <taxon>Pezizomycotina</taxon>
        <taxon>Eurotiomycetes</taxon>
        <taxon>Chaetothyriomycetidae</taxon>
        <taxon>Chaetothyriales</taxon>
        <taxon>Cyphellophoraceae</taxon>
        <taxon>Cyphellophora</taxon>
    </lineage>
</organism>
<name>A0A0N0NHB5_9EURO</name>
<evidence type="ECO:0000313" key="2">
    <source>
        <dbReference type="Proteomes" id="UP000038010"/>
    </source>
</evidence>
<accession>A0A0N0NHB5</accession>
<dbReference type="AlphaFoldDB" id="A0A0N0NHB5"/>
<dbReference type="RefSeq" id="XP_017994331.1">
    <property type="nucleotide sequence ID" value="XM_018145059.1"/>
</dbReference>
<reference evidence="1 2" key="1">
    <citation type="submission" date="2015-06" db="EMBL/GenBank/DDBJ databases">
        <title>Draft genome of the ant-associated black yeast Phialophora attae CBS 131958.</title>
        <authorList>
            <person name="Moreno L.F."/>
            <person name="Stielow B.J."/>
            <person name="de Hoog S."/>
            <person name="Vicente V.A."/>
            <person name="Weiss V.A."/>
            <person name="de Vries M."/>
            <person name="Cruz L.M."/>
            <person name="Souza E.M."/>
        </authorList>
    </citation>
    <scope>NUCLEOTIDE SEQUENCE [LARGE SCALE GENOMIC DNA]</scope>
    <source>
        <strain evidence="1 2">CBS 131958</strain>
    </source>
</reference>
<protein>
    <submittedName>
        <fullName evidence="1">Uncharacterized protein</fullName>
    </submittedName>
</protein>
<dbReference type="Proteomes" id="UP000038010">
    <property type="component" value="Unassembled WGS sequence"/>
</dbReference>
<comment type="caution">
    <text evidence="1">The sequence shown here is derived from an EMBL/GenBank/DDBJ whole genome shotgun (WGS) entry which is preliminary data.</text>
</comment>
<dbReference type="GeneID" id="28736939"/>
<gene>
    <name evidence="1" type="ORF">AB675_4891</name>
</gene>
<proteinExistence type="predicted"/>
<dbReference type="VEuPathDB" id="FungiDB:AB675_4891"/>
<keyword evidence="2" id="KW-1185">Reference proteome</keyword>